<dbReference type="InterPro" id="IPR050839">
    <property type="entry name" value="Rho-assoc_Ser/Thr_Kinase"/>
</dbReference>
<dbReference type="Proteomes" id="UP001152795">
    <property type="component" value="Unassembled WGS sequence"/>
</dbReference>
<dbReference type="GO" id="GO:0031032">
    <property type="term" value="P:actomyosin structure organization"/>
    <property type="evidence" value="ECO:0007669"/>
    <property type="project" value="TreeGrafter"/>
</dbReference>
<dbReference type="AlphaFoldDB" id="A0A7D9LAL4"/>
<dbReference type="Pfam" id="PF25346">
    <property type="entry name" value="PH_MRCK"/>
    <property type="match status" value="1"/>
</dbReference>
<dbReference type="OrthoDB" id="10047816at2759"/>
<dbReference type="Gene3D" id="2.30.29.30">
    <property type="entry name" value="Pleckstrin-homology domain (PH domain)/Phosphotyrosine-binding domain (PTB)"/>
    <property type="match status" value="1"/>
</dbReference>
<name>A0A7D9LAL4_PARCT</name>
<dbReference type="InterPro" id="IPR011993">
    <property type="entry name" value="PH-like_dom_sf"/>
</dbReference>
<dbReference type="PROSITE" id="PS50108">
    <property type="entry name" value="CRIB"/>
    <property type="match status" value="1"/>
</dbReference>
<dbReference type="GO" id="GO:0005856">
    <property type="term" value="C:cytoskeleton"/>
    <property type="evidence" value="ECO:0007669"/>
    <property type="project" value="TreeGrafter"/>
</dbReference>
<evidence type="ECO:0000256" key="1">
    <source>
        <dbReference type="SAM" id="MobiDB-lite"/>
    </source>
</evidence>
<feature type="region of interest" description="Disordered" evidence="1">
    <location>
        <begin position="488"/>
        <end position="604"/>
    </location>
</feature>
<feature type="compositionally biased region" description="Basic and acidic residues" evidence="1">
    <location>
        <begin position="593"/>
        <end position="604"/>
    </location>
</feature>
<dbReference type="SMART" id="SM00036">
    <property type="entry name" value="CNH"/>
    <property type="match status" value="1"/>
</dbReference>
<comment type="caution">
    <text evidence="2">The sequence shown here is derived from an EMBL/GenBank/DDBJ whole genome shotgun (WGS) entry which is preliminary data.</text>
</comment>
<feature type="compositionally biased region" description="Low complexity" evidence="1">
    <location>
        <begin position="525"/>
        <end position="538"/>
    </location>
</feature>
<dbReference type="InterPro" id="IPR001180">
    <property type="entry name" value="CNH_dom"/>
</dbReference>
<dbReference type="EMBL" id="CACRXK020014315">
    <property type="protein sequence ID" value="CAB4026636.1"/>
    <property type="molecule type" value="Genomic_DNA"/>
</dbReference>
<dbReference type="InterPro" id="IPR000095">
    <property type="entry name" value="CRIB_dom"/>
</dbReference>
<organism evidence="2 3">
    <name type="scientific">Paramuricea clavata</name>
    <name type="common">Red gorgonian</name>
    <name type="synonym">Violescent sea-whip</name>
    <dbReference type="NCBI Taxonomy" id="317549"/>
    <lineage>
        <taxon>Eukaryota</taxon>
        <taxon>Metazoa</taxon>
        <taxon>Cnidaria</taxon>
        <taxon>Anthozoa</taxon>
        <taxon>Octocorallia</taxon>
        <taxon>Malacalcyonacea</taxon>
        <taxon>Plexauridae</taxon>
        <taxon>Paramuricea</taxon>
    </lineage>
</organism>
<gene>
    <name evidence="2" type="ORF">PACLA_8A052837</name>
</gene>
<keyword evidence="2" id="KW-0808">Transferase</keyword>
<sequence>MLFLCRDPEFSVSSVLASDVIHANKKEIPCIFRLTCCQTSPPGTTLTQLILTDKDTEKNKWVNALQHLHKMLTESQDTSKTQIFQAKEVCDASLHIVKMALCATIIDTDRIVVGTEDGLFLLELMKESCIRIGDAKKVTQVEMLPDEQLLIVLSSKNRQVRLYPLTSLDGHDTEPIKIVETKGCSLFASGYIKDGDTITSCLCVSVKRQVLVYGLNKKTKTRHNKIKTLVLSVNCQWLGMYTGRLFVGYVSGFVVYSLQEGEPLKLVNTDDPLLNYVGSTPMDALLAVEITPNKEYLLCFDEVGVFVDNLGQKTRVEELMWPSPPTSVAFCYPFIISFSDRGIDVFEANTAKWIQTIPIKKCISLVSDGSLCLSTANEAHSLLFLRNKLMQEEELVIPDPTKGKKAIAAVLKMKSKKKWSFKTRELGFQDLDAEVKSRLISLPKDFVHVSHMGPGDGIPVLKDMPVKPQRVDEDELVGIDSNMGRSYTAALPVTRHKRPTSAVPRPMSAAPAPPAINGKSSDGVSTEGGSRSPSSTSSEETRSNRLSGDMEKYFTKTPSIRLQDGSQPLTAFDSINLMPSELKESSSTEDSTSPDRSDSLDKFPKLRAAVVLSLGRQNILNTQR</sequence>
<evidence type="ECO:0000313" key="2">
    <source>
        <dbReference type="EMBL" id="CAB4026636.1"/>
    </source>
</evidence>
<reference evidence="2" key="1">
    <citation type="submission" date="2020-04" db="EMBL/GenBank/DDBJ databases">
        <authorList>
            <person name="Alioto T."/>
            <person name="Alioto T."/>
            <person name="Gomez Garrido J."/>
        </authorList>
    </citation>
    <scope>NUCLEOTIDE SEQUENCE</scope>
    <source>
        <strain evidence="2">A484AB</strain>
    </source>
</reference>
<dbReference type="PANTHER" id="PTHR22988">
    <property type="entry name" value="MYOTONIC DYSTROPHY S/T KINASE-RELATED"/>
    <property type="match status" value="1"/>
</dbReference>
<feature type="compositionally biased region" description="Basic and acidic residues" evidence="1">
    <location>
        <begin position="539"/>
        <end position="554"/>
    </location>
</feature>
<dbReference type="PANTHER" id="PTHR22988:SF66">
    <property type="entry name" value="SERINE_THREONINE-PROTEIN KINASE GENGHIS KHAN"/>
    <property type="match status" value="1"/>
</dbReference>
<dbReference type="InterPro" id="IPR057529">
    <property type="entry name" value="MRCK/ROCK_PH"/>
</dbReference>
<evidence type="ECO:0000313" key="3">
    <source>
        <dbReference type="Proteomes" id="UP001152795"/>
    </source>
</evidence>
<proteinExistence type="predicted"/>
<dbReference type="PROSITE" id="PS50219">
    <property type="entry name" value="CNH"/>
    <property type="match status" value="1"/>
</dbReference>
<dbReference type="GO" id="GO:0004674">
    <property type="term" value="F:protein serine/threonine kinase activity"/>
    <property type="evidence" value="ECO:0007669"/>
    <property type="project" value="TreeGrafter"/>
</dbReference>
<dbReference type="CDD" id="cd00132">
    <property type="entry name" value="CRIB"/>
    <property type="match status" value="1"/>
</dbReference>
<feature type="compositionally biased region" description="Polar residues" evidence="1">
    <location>
        <begin position="556"/>
        <end position="569"/>
    </location>
</feature>
<accession>A0A7D9LAL4</accession>
<dbReference type="SUPFAM" id="SSF69322">
    <property type="entry name" value="Tricorn protease domain 2"/>
    <property type="match status" value="1"/>
</dbReference>
<dbReference type="Pfam" id="PF00780">
    <property type="entry name" value="CNH"/>
    <property type="match status" value="1"/>
</dbReference>
<protein>
    <submittedName>
        <fullName evidence="2">Serine threonine- kinase MRCK alpha-like, partial</fullName>
    </submittedName>
</protein>
<dbReference type="GO" id="GO:0005737">
    <property type="term" value="C:cytoplasm"/>
    <property type="evidence" value="ECO:0007669"/>
    <property type="project" value="TreeGrafter"/>
</dbReference>
<keyword evidence="2" id="KW-0418">Kinase</keyword>
<keyword evidence="3" id="KW-1185">Reference proteome</keyword>